<feature type="signal peptide" evidence="1">
    <location>
        <begin position="1"/>
        <end position="19"/>
    </location>
</feature>
<accession>A0ABN1EEF2</accession>
<dbReference type="EMBL" id="BAAADD010000003">
    <property type="protein sequence ID" value="GAA0564814.1"/>
    <property type="molecule type" value="Genomic_DNA"/>
</dbReference>
<evidence type="ECO:0000313" key="2">
    <source>
        <dbReference type="EMBL" id="GAA0564814.1"/>
    </source>
</evidence>
<name>A0ABN1EEF2_9PROT</name>
<dbReference type="PROSITE" id="PS51257">
    <property type="entry name" value="PROKAR_LIPOPROTEIN"/>
    <property type="match status" value="1"/>
</dbReference>
<dbReference type="Proteomes" id="UP001499951">
    <property type="component" value="Unassembled WGS sequence"/>
</dbReference>
<evidence type="ECO:0000256" key="1">
    <source>
        <dbReference type="SAM" id="SignalP"/>
    </source>
</evidence>
<keyword evidence="3" id="KW-1185">Reference proteome</keyword>
<proteinExistence type="predicted"/>
<feature type="chain" id="PRO_5047003035" evidence="1">
    <location>
        <begin position="20"/>
        <end position="111"/>
    </location>
</feature>
<comment type="caution">
    <text evidence="2">The sequence shown here is derived from an EMBL/GenBank/DDBJ whole genome shotgun (WGS) entry which is preliminary data.</text>
</comment>
<evidence type="ECO:0000313" key="3">
    <source>
        <dbReference type="Proteomes" id="UP001499951"/>
    </source>
</evidence>
<reference evidence="2 3" key="1">
    <citation type="journal article" date="2019" name="Int. J. Syst. Evol. Microbiol.">
        <title>The Global Catalogue of Microorganisms (GCM) 10K type strain sequencing project: providing services to taxonomists for standard genome sequencing and annotation.</title>
        <authorList>
            <consortium name="The Broad Institute Genomics Platform"/>
            <consortium name="The Broad Institute Genome Sequencing Center for Infectious Disease"/>
            <person name="Wu L."/>
            <person name="Ma J."/>
        </authorList>
    </citation>
    <scope>NUCLEOTIDE SEQUENCE [LARGE SCALE GENOMIC DNA]</scope>
    <source>
        <strain evidence="2 3">JCM 15089</strain>
    </source>
</reference>
<protein>
    <submittedName>
        <fullName evidence="2">Uncharacterized protein</fullName>
    </submittedName>
</protein>
<organism evidence="2 3">
    <name type="scientific">Rhizomicrobium electricum</name>
    <dbReference type="NCBI Taxonomy" id="480070"/>
    <lineage>
        <taxon>Bacteria</taxon>
        <taxon>Pseudomonadati</taxon>
        <taxon>Pseudomonadota</taxon>
        <taxon>Alphaproteobacteria</taxon>
        <taxon>Micropepsales</taxon>
        <taxon>Micropepsaceae</taxon>
        <taxon>Rhizomicrobium</taxon>
    </lineage>
</organism>
<sequence>MKVYASILVLVGCISSAGAAGCIDNSYPGHDKFCLTSKQDANYYCHGAFQWHVVHLKIQCNAGTRNAGAKWNISCLDDGSKCNLNDQELCRGLTQWNVGDHCTQGGSTPNG</sequence>
<keyword evidence="1" id="KW-0732">Signal</keyword>
<gene>
    <name evidence="2" type="ORF">GCM10008942_11470</name>
</gene>